<evidence type="ECO:0000313" key="3">
    <source>
        <dbReference type="EMBL" id="TQK76230.1"/>
    </source>
</evidence>
<keyword evidence="4" id="KW-1185">Reference proteome</keyword>
<keyword evidence="1" id="KW-0472">Membrane</keyword>
<organism evidence="3 4">
    <name type="scientific">Rarobacter incanus</name>
    <dbReference type="NCBI Taxonomy" id="153494"/>
    <lineage>
        <taxon>Bacteria</taxon>
        <taxon>Bacillati</taxon>
        <taxon>Actinomycetota</taxon>
        <taxon>Actinomycetes</taxon>
        <taxon>Micrococcales</taxon>
        <taxon>Rarobacteraceae</taxon>
        <taxon>Rarobacter</taxon>
    </lineage>
</organism>
<dbReference type="Proteomes" id="UP000316181">
    <property type="component" value="Unassembled WGS sequence"/>
</dbReference>
<feature type="transmembrane region" description="Helical" evidence="1">
    <location>
        <begin position="199"/>
        <end position="224"/>
    </location>
</feature>
<reference evidence="3 4" key="1">
    <citation type="submission" date="2019-06" db="EMBL/GenBank/DDBJ databases">
        <title>Sequencing the genomes of 1000 actinobacteria strains.</title>
        <authorList>
            <person name="Klenk H.-P."/>
        </authorList>
    </citation>
    <scope>NUCLEOTIDE SEQUENCE [LARGE SCALE GENOMIC DNA]</scope>
    <source>
        <strain evidence="3 4">DSM 10596</strain>
    </source>
</reference>
<feature type="transmembrane region" description="Helical" evidence="1">
    <location>
        <begin position="250"/>
        <end position="271"/>
    </location>
</feature>
<keyword evidence="3" id="KW-0808">Transferase</keyword>
<dbReference type="InterPro" id="IPR002656">
    <property type="entry name" value="Acyl_transf_3_dom"/>
</dbReference>
<dbReference type="Pfam" id="PF01757">
    <property type="entry name" value="Acyl_transf_3"/>
    <property type="match status" value="1"/>
</dbReference>
<dbReference type="GO" id="GO:0016747">
    <property type="term" value="F:acyltransferase activity, transferring groups other than amino-acyl groups"/>
    <property type="evidence" value="ECO:0007669"/>
    <property type="project" value="InterPro"/>
</dbReference>
<dbReference type="EMBL" id="VFNV01000001">
    <property type="protein sequence ID" value="TQK76230.1"/>
    <property type="molecule type" value="Genomic_DNA"/>
</dbReference>
<name>A0A542SNN3_9MICO</name>
<proteinExistence type="predicted"/>
<keyword evidence="1" id="KW-1133">Transmembrane helix</keyword>
<comment type="caution">
    <text evidence="3">The sequence shown here is derived from an EMBL/GenBank/DDBJ whole genome shotgun (WGS) entry which is preliminary data.</text>
</comment>
<dbReference type="PANTHER" id="PTHR37312">
    <property type="entry name" value="MEMBRANE-BOUND ACYLTRANSFERASE YKRP-RELATED"/>
    <property type="match status" value="1"/>
</dbReference>
<dbReference type="AlphaFoldDB" id="A0A542SNN3"/>
<feature type="transmembrane region" description="Helical" evidence="1">
    <location>
        <begin position="318"/>
        <end position="337"/>
    </location>
</feature>
<sequence>MAAADPPGLAAMAPGGGAAPVARPRDPVWDTAKFIAITLVVVGHTIERYADSRLMYALYLFIYSFHMPMFAFISGRFSSSAGLTARSARSMIRTLIAPYVIFSVIWWFFGHVSDKPHAFDLTAPYWYLWFLVALVAWRLTLPLFAVIRFPVTVAVIIAVAAGYFPAADWHMAISRTLVFLPFFVAGWRTSGGLRLHRGFLAGPVAKIAAAALLPMAAAACYVWAPQADALALRPGVQGATPYVNLDWNPAWAGALRLALMMLAFVLIFAALSLTPRRAPRLADWGTRTMTVYIAHLFVIVAFTTWEAAFGWFDSAWKFAILVLAAIVLSVMLSARSLDRLLRPLIRPRLTWLVRYD</sequence>
<evidence type="ECO:0000313" key="4">
    <source>
        <dbReference type="Proteomes" id="UP000316181"/>
    </source>
</evidence>
<feature type="transmembrane region" description="Helical" evidence="1">
    <location>
        <begin position="121"/>
        <end position="139"/>
    </location>
</feature>
<feature type="domain" description="Acyltransferase 3" evidence="2">
    <location>
        <begin position="30"/>
        <end position="333"/>
    </location>
</feature>
<dbReference type="OrthoDB" id="6623990at2"/>
<protein>
    <submittedName>
        <fullName evidence="3">Fucose 4-O-acetylase-like acetyltransferase</fullName>
    </submittedName>
</protein>
<feature type="transmembrane region" description="Helical" evidence="1">
    <location>
        <begin position="56"/>
        <end position="78"/>
    </location>
</feature>
<feature type="transmembrane region" description="Helical" evidence="1">
    <location>
        <begin position="90"/>
        <end position="109"/>
    </location>
</feature>
<dbReference type="PANTHER" id="PTHR37312:SF1">
    <property type="entry name" value="MEMBRANE-BOUND ACYLTRANSFERASE YKRP-RELATED"/>
    <property type="match status" value="1"/>
</dbReference>
<evidence type="ECO:0000259" key="2">
    <source>
        <dbReference type="Pfam" id="PF01757"/>
    </source>
</evidence>
<dbReference type="RefSeq" id="WP_142111540.1">
    <property type="nucleotide sequence ID" value="NZ_BAAATB010000002.1"/>
</dbReference>
<evidence type="ECO:0000256" key="1">
    <source>
        <dbReference type="SAM" id="Phobius"/>
    </source>
</evidence>
<feature type="transmembrane region" description="Helical" evidence="1">
    <location>
        <begin position="146"/>
        <end position="163"/>
    </location>
</feature>
<feature type="transmembrane region" description="Helical" evidence="1">
    <location>
        <begin position="292"/>
        <end position="312"/>
    </location>
</feature>
<keyword evidence="1" id="KW-0812">Transmembrane</keyword>
<feature type="transmembrane region" description="Helical" evidence="1">
    <location>
        <begin position="169"/>
        <end position="187"/>
    </location>
</feature>
<dbReference type="InterPro" id="IPR052734">
    <property type="entry name" value="Nod_factor_acetyltransferase"/>
</dbReference>
<accession>A0A542SNN3</accession>
<gene>
    <name evidence="3" type="ORF">FB389_0890</name>
</gene>